<dbReference type="AlphaFoldDB" id="A0A917NB03"/>
<keyword evidence="1 6" id="KW-0645">Protease</keyword>
<keyword evidence="7" id="KW-0732">Signal</keyword>
<evidence type="ECO:0000313" key="10">
    <source>
        <dbReference type="Proteomes" id="UP000613743"/>
    </source>
</evidence>
<keyword evidence="4 6" id="KW-0862">Zinc</keyword>
<dbReference type="InterPro" id="IPR024077">
    <property type="entry name" value="Neurolysin/TOP_dom2"/>
</dbReference>
<keyword evidence="2 6" id="KW-0479">Metal-binding</keyword>
<keyword evidence="5 6" id="KW-0482">Metalloprotease</keyword>
<evidence type="ECO:0000256" key="3">
    <source>
        <dbReference type="ARBA" id="ARBA00022801"/>
    </source>
</evidence>
<keyword evidence="10" id="KW-1185">Reference proteome</keyword>
<name>A0A917NB03_9GAMM</name>
<evidence type="ECO:0000256" key="2">
    <source>
        <dbReference type="ARBA" id="ARBA00022723"/>
    </source>
</evidence>
<evidence type="ECO:0000313" key="9">
    <source>
        <dbReference type="EMBL" id="GGI84957.1"/>
    </source>
</evidence>
<evidence type="ECO:0000256" key="5">
    <source>
        <dbReference type="ARBA" id="ARBA00023049"/>
    </source>
</evidence>
<dbReference type="GO" id="GO:0004222">
    <property type="term" value="F:metalloendopeptidase activity"/>
    <property type="evidence" value="ECO:0007669"/>
    <property type="project" value="InterPro"/>
</dbReference>
<gene>
    <name evidence="9" type="ORF">GCM10009332_22860</name>
</gene>
<accession>A0A917NB03</accession>
<feature type="signal peptide" evidence="7">
    <location>
        <begin position="1"/>
        <end position="22"/>
    </location>
</feature>
<evidence type="ECO:0000259" key="8">
    <source>
        <dbReference type="Pfam" id="PF01432"/>
    </source>
</evidence>
<dbReference type="Pfam" id="PF01432">
    <property type="entry name" value="Peptidase_M3"/>
    <property type="match status" value="1"/>
</dbReference>
<comment type="similarity">
    <text evidence="6">Belongs to the peptidase M3 family.</text>
</comment>
<dbReference type="Gene3D" id="1.10.1370.10">
    <property type="entry name" value="Neurolysin, domain 3"/>
    <property type="match status" value="1"/>
</dbReference>
<evidence type="ECO:0000256" key="1">
    <source>
        <dbReference type="ARBA" id="ARBA00022670"/>
    </source>
</evidence>
<feature type="chain" id="PRO_5037064673" evidence="7">
    <location>
        <begin position="23"/>
        <end position="569"/>
    </location>
</feature>
<sequence>MQKSIFLITLIFSLVLSKFASAVQPAELFVEQCFLYAAKPWKTSEFRPNNDTQNLLQLAYQLEAQTLGLHNINRLLKYYRRQPQSPEIEEKLLQCQIKIADHYGRLVKHDSLKRLTARLLSPQNKKLEHSAKLYAKNMNKEIDAQLNRREKSILHIDETLIKQALSQKNLAITTLDSRCKLNTSASTETQQGNNTNKNGIAWYLMQQTDRPCRVAAWKSYQGRAKQKLSRSMERILQIRETQANTLGFNSYTDFTLQYQSLSNTDLVKRFLDSQTTKLDVAPWDIGIRLAQLPKIKIQHQNTQTILTNLSSRLPAISLRFEQTTTNRLKVWHNHRYLGELLLRPAQKSHFENIRQLVIGQQFGLGQLSYKATLNTYRDISAFSRALAIAIVSFTKNSSFYINNVSNEYEDLAALGEIWLTQYIQSQLFPALDLHPRVKLKNRYQKQLNVFRAKVALNQYVGSNSKSVYPDIAQEFNNGFGYYWHQSNDYPFSFKGIVTQGPTYYKKVWQQAIAERINQSMHAPKMQKFVFDTLVLNLNQIPIEKRLPALLDIESLQDQNFKIQDVIDHL</sequence>
<comment type="caution">
    <text evidence="9">The sequence shown here is derived from an EMBL/GenBank/DDBJ whole genome shotgun (WGS) entry which is preliminary data.</text>
</comment>
<reference evidence="9" key="2">
    <citation type="submission" date="2020-09" db="EMBL/GenBank/DDBJ databases">
        <authorList>
            <person name="Sun Q."/>
            <person name="Ohkuma M."/>
        </authorList>
    </citation>
    <scope>NUCLEOTIDE SEQUENCE</scope>
    <source>
        <strain evidence="9">JCM 30804</strain>
    </source>
</reference>
<dbReference type="GO" id="GO:0046872">
    <property type="term" value="F:metal ion binding"/>
    <property type="evidence" value="ECO:0007669"/>
    <property type="project" value="UniProtKB-UniRule"/>
</dbReference>
<proteinExistence type="inferred from homology"/>
<dbReference type="Proteomes" id="UP000613743">
    <property type="component" value="Unassembled WGS sequence"/>
</dbReference>
<reference evidence="9" key="1">
    <citation type="journal article" date="2014" name="Int. J. Syst. Evol. Microbiol.">
        <title>Complete genome sequence of Corynebacterium casei LMG S-19264T (=DSM 44701T), isolated from a smear-ripened cheese.</title>
        <authorList>
            <consortium name="US DOE Joint Genome Institute (JGI-PGF)"/>
            <person name="Walter F."/>
            <person name="Albersmeier A."/>
            <person name="Kalinowski J."/>
            <person name="Ruckert C."/>
        </authorList>
    </citation>
    <scope>NUCLEOTIDE SEQUENCE</scope>
    <source>
        <strain evidence="9">JCM 30804</strain>
    </source>
</reference>
<protein>
    <submittedName>
        <fullName evidence="9">Zn-dependent oligopeptidase</fullName>
    </submittedName>
</protein>
<dbReference type="EMBL" id="BMPZ01000006">
    <property type="protein sequence ID" value="GGI84957.1"/>
    <property type="molecule type" value="Genomic_DNA"/>
</dbReference>
<dbReference type="InterPro" id="IPR001567">
    <property type="entry name" value="Pept_M3A_M3B_dom"/>
</dbReference>
<keyword evidence="3 6" id="KW-0378">Hydrolase</keyword>
<organism evidence="9 10">
    <name type="scientific">Shewanella gelidii</name>
    <dbReference type="NCBI Taxonomy" id="1642821"/>
    <lineage>
        <taxon>Bacteria</taxon>
        <taxon>Pseudomonadati</taxon>
        <taxon>Pseudomonadota</taxon>
        <taxon>Gammaproteobacteria</taxon>
        <taxon>Alteromonadales</taxon>
        <taxon>Shewanellaceae</taxon>
        <taxon>Shewanella</taxon>
    </lineage>
</organism>
<feature type="domain" description="Peptidase M3A/M3B catalytic" evidence="8">
    <location>
        <begin position="204"/>
        <end position="277"/>
    </location>
</feature>
<comment type="cofactor">
    <cofactor evidence="6">
        <name>Zn(2+)</name>
        <dbReference type="ChEBI" id="CHEBI:29105"/>
    </cofactor>
    <text evidence="6">Binds 1 zinc ion.</text>
</comment>
<evidence type="ECO:0000256" key="7">
    <source>
        <dbReference type="SAM" id="SignalP"/>
    </source>
</evidence>
<dbReference type="RefSeq" id="WP_188921024.1">
    <property type="nucleotide sequence ID" value="NZ_BMPZ01000006.1"/>
</dbReference>
<dbReference type="SUPFAM" id="SSF55486">
    <property type="entry name" value="Metalloproteases ('zincins'), catalytic domain"/>
    <property type="match status" value="1"/>
</dbReference>
<evidence type="ECO:0000256" key="4">
    <source>
        <dbReference type="ARBA" id="ARBA00022833"/>
    </source>
</evidence>
<dbReference type="GO" id="GO:0006508">
    <property type="term" value="P:proteolysis"/>
    <property type="evidence" value="ECO:0007669"/>
    <property type="project" value="UniProtKB-KW"/>
</dbReference>
<evidence type="ECO:0000256" key="6">
    <source>
        <dbReference type="RuleBase" id="RU003435"/>
    </source>
</evidence>